<keyword evidence="6" id="KW-0413">Isomerase</keyword>
<dbReference type="Proteomes" id="UP000886520">
    <property type="component" value="Chromosome 1"/>
</dbReference>
<keyword evidence="9" id="KW-1185">Reference proteome</keyword>
<dbReference type="GO" id="GO:0044183">
    <property type="term" value="F:protein folding chaperone"/>
    <property type="evidence" value="ECO:0007669"/>
    <property type="project" value="TreeGrafter"/>
</dbReference>
<dbReference type="EMBL" id="JABFUD020000001">
    <property type="protein sequence ID" value="KAI5084602.1"/>
    <property type="molecule type" value="Genomic_DNA"/>
</dbReference>
<dbReference type="GO" id="GO:0015031">
    <property type="term" value="P:protein transport"/>
    <property type="evidence" value="ECO:0007669"/>
    <property type="project" value="InterPro"/>
</dbReference>
<keyword evidence="5" id="KW-0143">Chaperone</keyword>
<comment type="caution">
    <text evidence="8">The sequence shown here is derived from an EMBL/GenBank/DDBJ whole genome shotgun (WGS) entry which is preliminary data.</text>
</comment>
<comment type="catalytic activity">
    <reaction evidence="1">
        <text>[protein]-peptidylproline (omega=180) = [protein]-peptidylproline (omega=0)</text>
        <dbReference type="Rhea" id="RHEA:16237"/>
        <dbReference type="Rhea" id="RHEA-COMP:10747"/>
        <dbReference type="Rhea" id="RHEA-COMP:10748"/>
        <dbReference type="ChEBI" id="CHEBI:83833"/>
        <dbReference type="ChEBI" id="CHEBI:83834"/>
        <dbReference type="EC" id="5.2.1.8"/>
    </reaction>
</comment>
<evidence type="ECO:0000256" key="6">
    <source>
        <dbReference type="ARBA" id="ARBA00023235"/>
    </source>
</evidence>
<comment type="similarity">
    <text evidence="2">Belongs to the FKBP-type PPIase family. Tig subfamily.</text>
</comment>
<evidence type="ECO:0000256" key="3">
    <source>
        <dbReference type="ARBA" id="ARBA00013194"/>
    </source>
</evidence>
<reference evidence="8" key="1">
    <citation type="submission" date="2021-01" db="EMBL/GenBank/DDBJ databases">
        <title>Adiantum capillus-veneris genome.</title>
        <authorList>
            <person name="Fang Y."/>
            <person name="Liao Q."/>
        </authorList>
    </citation>
    <scope>NUCLEOTIDE SEQUENCE</scope>
    <source>
        <strain evidence="8">H3</strain>
        <tissue evidence="8">Leaf</tissue>
    </source>
</reference>
<organism evidence="8 9">
    <name type="scientific">Adiantum capillus-veneris</name>
    <name type="common">Maidenhair fern</name>
    <dbReference type="NCBI Taxonomy" id="13818"/>
    <lineage>
        <taxon>Eukaryota</taxon>
        <taxon>Viridiplantae</taxon>
        <taxon>Streptophyta</taxon>
        <taxon>Embryophyta</taxon>
        <taxon>Tracheophyta</taxon>
        <taxon>Polypodiopsida</taxon>
        <taxon>Polypodiidae</taxon>
        <taxon>Polypodiales</taxon>
        <taxon>Pteridineae</taxon>
        <taxon>Pteridaceae</taxon>
        <taxon>Vittarioideae</taxon>
        <taxon>Adiantum</taxon>
    </lineage>
</organism>
<accession>A0A9D4VE52</accession>
<sequence>MAAQAALHATCFPATTKLRAASKASIPSESMSFLQFWRASKFLKESRLTCSPPNTSVTKVTGVAFATSSGQMERSVSIRFKDEATVTSEPFDEKQLKVIVSLTSVGTRKAFEVVLENLRRSAPAVPGFRMAKGGKSVIPRDVLYQMLGPSRVDSFVVKEIVSSSVLEYVEKEGFKVKKDFKTVQSDKELVAQFKAGKEFVFEAILSLEDVEAEIASVEES</sequence>
<dbReference type="InterPro" id="IPR036611">
    <property type="entry name" value="Trigger_fac_ribosome-bd_sf"/>
</dbReference>
<dbReference type="AlphaFoldDB" id="A0A9D4VE52"/>
<dbReference type="InterPro" id="IPR005215">
    <property type="entry name" value="Trig_fac"/>
</dbReference>
<keyword evidence="4" id="KW-0697">Rotamase</keyword>
<comment type="function">
    <text evidence="7">Involved in protein export. Acts as a chaperone by maintaining the newly synthesized protein in an open conformation. Functions as a peptidyl-prolyl cis-trans isomerase.</text>
</comment>
<gene>
    <name evidence="8" type="ORF">GOP47_0000771</name>
</gene>
<dbReference type="EC" id="5.2.1.8" evidence="3"/>
<evidence type="ECO:0000256" key="1">
    <source>
        <dbReference type="ARBA" id="ARBA00000971"/>
    </source>
</evidence>
<protein>
    <recommendedName>
        <fullName evidence="3">peptidylprolyl isomerase</fullName>
        <ecNumber evidence="3">5.2.1.8</ecNumber>
    </recommendedName>
</protein>
<dbReference type="GO" id="GO:0043022">
    <property type="term" value="F:ribosome binding"/>
    <property type="evidence" value="ECO:0007669"/>
    <property type="project" value="TreeGrafter"/>
</dbReference>
<evidence type="ECO:0000256" key="4">
    <source>
        <dbReference type="ARBA" id="ARBA00023110"/>
    </source>
</evidence>
<evidence type="ECO:0000256" key="2">
    <source>
        <dbReference type="ARBA" id="ARBA00005464"/>
    </source>
</evidence>
<dbReference type="PANTHER" id="PTHR30560:SF4">
    <property type="entry name" value="OS01G0894700 PROTEIN"/>
    <property type="match status" value="1"/>
</dbReference>
<dbReference type="PANTHER" id="PTHR30560">
    <property type="entry name" value="TRIGGER FACTOR CHAPERONE AND PEPTIDYL-PROLYL CIS/TRANS ISOMERASE"/>
    <property type="match status" value="1"/>
</dbReference>
<evidence type="ECO:0000256" key="5">
    <source>
        <dbReference type="ARBA" id="ARBA00023186"/>
    </source>
</evidence>
<evidence type="ECO:0000256" key="7">
    <source>
        <dbReference type="ARBA" id="ARBA00024849"/>
    </source>
</evidence>
<dbReference type="GO" id="GO:0043335">
    <property type="term" value="P:protein unfolding"/>
    <property type="evidence" value="ECO:0007669"/>
    <property type="project" value="TreeGrafter"/>
</dbReference>
<proteinExistence type="inferred from homology"/>
<dbReference type="GO" id="GO:0051083">
    <property type="term" value="P:'de novo' cotranslational protein folding"/>
    <property type="evidence" value="ECO:0007669"/>
    <property type="project" value="TreeGrafter"/>
</dbReference>
<name>A0A9D4VE52_ADICA</name>
<dbReference type="GO" id="GO:0003755">
    <property type="term" value="F:peptidyl-prolyl cis-trans isomerase activity"/>
    <property type="evidence" value="ECO:0007669"/>
    <property type="project" value="UniProtKB-KW"/>
</dbReference>
<evidence type="ECO:0000313" key="8">
    <source>
        <dbReference type="EMBL" id="KAI5084602.1"/>
    </source>
</evidence>
<evidence type="ECO:0000313" key="9">
    <source>
        <dbReference type="Proteomes" id="UP000886520"/>
    </source>
</evidence>
<dbReference type="Gene3D" id="3.30.70.1050">
    <property type="entry name" value="Trigger factor ribosome-binding domain"/>
    <property type="match status" value="1"/>
</dbReference>
<dbReference type="FunFam" id="3.30.70.1050:FF:000004">
    <property type="entry name" value="Trigger factor"/>
    <property type="match status" value="1"/>
</dbReference>
<dbReference type="OrthoDB" id="1881930at2759"/>